<name>A0A559KIV5_9BACL</name>
<evidence type="ECO:0000256" key="7">
    <source>
        <dbReference type="ARBA" id="ARBA00023136"/>
    </source>
</evidence>
<keyword evidence="7 8" id="KW-0472">Membrane</keyword>
<dbReference type="GO" id="GO:0005886">
    <property type="term" value="C:plasma membrane"/>
    <property type="evidence" value="ECO:0007669"/>
    <property type="project" value="UniProtKB-SubCell"/>
</dbReference>
<comment type="subcellular location">
    <subcellularLocation>
        <location evidence="1">Cell membrane</location>
        <topology evidence="1">Multi-pass membrane protein</topology>
    </subcellularLocation>
</comment>
<keyword evidence="6 8" id="KW-1133">Transmembrane helix</keyword>
<feature type="transmembrane region" description="Helical" evidence="8">
    <location>
        <begin position="58"/>
        <end position="75"/>
    </location>
</feature>
<dbReference type="GO" id="GO:0005385">
    <property type="term" value="F:zinc ion transmembrane transporter activity"/>
    <property type="evidence" value="ECO:0007669"/>
    <property type="project" value="TreeGrafter"/>
</dbReference>
<dbReference type="Proteomes" id="UP000317036">
    <property type="component" value="Unassembled WGS sequence"/>
</dbReference>
<organism evidence="9 10">
    <name type="scientific">Paenibacillus cremeus</name>
    <dbReference type="NCBI Taxonomy" id="2163881"/>
    <lineage>
        <taxon>Bacteria</taxon>
        <taxon>Bacillati</taxon>
        <taxon>Bacillota</taxon>
        <taxon>Bacilli</taxon>
        <taxon>Bacillales</taxon>
        <taxon>Paenibacillaceae</taxon>
        <taxon>Paenibacillus</taxon>
    </lineage>
</organism>
<dbReference type="OrthoDB" id="9787346at2"/>
<evidence type="ECO:0000256" key="1">
    <source>
        <dbReference type="ARBA" id="ARBA00004651"/>
    </source>
</evidence>
<comment type="caution">
    <text evidence="9">The sequence shown here is derived from an EMBL/GenBank/DDBJ whole genome shotgun (WGS) entry which is preliminary data.</text>
</comment>
<gene>
    <name evidence="9" type="ORF">FPZ49_01645</name>
</gene>
<dbReference type="Pfam" id="PF02535">
    <property type="entry name" value="Zip"/>
    <property type="match status" value="1"/>
</dbReference>
<feature type="transmembrane region" description="Helical" evidence="8">
    <location>
        <begin position="6"/>
        <end position="27"/>
    </location>
</feature>
<feature type="transmembrane region" description="Helical" evidence="8">
    <location>
        <begin position="131"/>
        <end position="153"/>
    </location>
</feature>
<evidence type="ECO:0000313" key="10">
    <source>
        <dbReference type="Proteomes" id="UP000317036"/>
    </source>
</evidence>
<evidence type="ECO:0000313" key="9">
    <source>
        <dbReference type="EMBL" id="TVY12064.1"/>
    </source>
</evidence>
<feature type="transmembrane region" description="Helical" evidence="8">
    <location>
        <begin position="187"/>
        <end position="205"/>
    </location>
</feature>
<evidence type="ECO:0000256" key="8">
    <source>
        <dbReference type="SAM" id="Phobius"/>
    </source>
</evidence>
<feature type="transmembrane region" description="Helical" evidence="8">
    <location>
        <begin position="34"/>
        <end position="52"/>
    </location>
</feature>
<sequence length="243" mass="25094">MGGYNALWGFLASSAGLLIGGTGAGWVKGQKVPLVFSLCAGMIIGLVVLDIVPDSIRLGGWPPAVAGLLVGVWVYSQLERWSRRVIVLTHEPKQEVFLYSGVLIALSIAIHNVPTGIALGANASEALARPMLLTIFFHTIPEGIAVFTPLIMAGYGLMSLLVITLVVSLPIAVGALIGGSIGLGSPLLLTLVIALAMGMTLAVAVKEMLGKAVKDSSLGFCAYGAIAGFVLMATYLQLVSHGG</sequence>
<reference evidence="9 10" key="1">
    <citation type="submission" date="2019-07" db="EMBL/GenBank/DDBJ databases">
        <authorList>
            <person name="Kim J."/>
        </authorList>
    </citation>
    <scope>NUCLEOTIDE SEQUENCE [LARGE SCALE GENOMIC DNA]</scope>
    <source>
        <strain evidence="9 10">JC52</strain>
    </source>
</reference>
<feature type="transmembrane region" description="Helical" evidence="8">
    <location>
        <begin position="96"/>
        <end position="119"/>
    </location>
</feature>
<keyword evidence="4 8" id="KW-0812">Transmembrane</keyword>
<keyword evidence="3" id="KW-1003">Cell membrane</keyword>
<evidence type="ECO:0000256" key="4">
    <source>
        <dbReference type="ARBA" id="ARBA00022692"/>
    </source>
</evidence>
<feature type="transmembrane region" description="Helical" evidence="8">
    <location>
        <begin position="160"/>
        <end position="181"/>
    </location>
</feature>
<evidence type="ECO:0000256" key="6">
    <source>
        <dbReference type="ARBA" id="ARBA00022989"/>
    </source>
</evidence>
<feature type="transmembrane region" description="Helical" evidence="8">
    <location>
        <begin position="217"/>
        <end position="238"/>
    </location>
</feature>
<proteinExistence type="inferred from homology"/>
<evidence type="ECO:0000256" key="5">
    <source>
        <dbReference type="ARBA" id="ARBA00022833"/>
    </source>
</evidence>
<protein>
    <submittedName>
        <fullName evidence="9">Iron permease</fullName>
    </submittedName>
</protein>
<dbReference type="EMBL" id="VNJI01000001">
    <property type="protein sequence ID" value="TVY12064.1"/>
    <property type="molecule type" value="Genomic_DNA"/>
</dbReference>
<keyword evidence="10" id="KW-1185">Reference proteome</keyword>
<dbReference type="InterPro" id="IPR003689">
    <property type="entry name" value="ZIP"/>
</dbReference>
<dbReference type="PANTHER" id="PTHR11040:SF211">
    <property type="entry name" value="ZINC TRANSPORTER ZIP11"/>
    <property type="match status" value="1"/>
</dbReference>
<evidence type="ECO:0000256" key="3">
    <source>
        <dbReference type="ARBA" id="ARBA00022475"/>
    </source>
</evidence>
<keyword evidence="5" id="KW-0862">Zinc</keyword>
<accession>A0A559KIV5</accession>
<dbReference type="AlphaFoldDB" id="A0A559KIV5"/>
<dbReference type="PANTHER" id="PTHR11040">
    <property type="entry name" value="ZINC/IRON TRANSPORTER"/>
    <property type="match status" value="1"/>
</dbReference>
<evidence type="ECO:0000256" key="2">
    <source>
        <dbReference type="ARBA" id="ARBA00006939"/>
    </source>
</evidence>
<comment type="similarity">
    <text evidence="2">Belongs to the ZIP transporter (TC 2.A.5) family.</text>
</comment>